<feature type="non-terminal residue" evidence="2">
    <location>
        <position position="1"/>
    </location>
</feature>
<comment type="caution">
    <text evidence="2">The sequence shown here is derived from an EMBL/GenBank/DDBJ whole genome shotgun (WGS) entry which is preliminary data.</text>
</comment>
<feature type="compositionally biased region" description="Basic and acidic residues" evidence="1">
    <location>
        <begin position="15"/>
        <end position="27"/>
    </location>
</feature>
<evidence type="ECO:0000313" key="3">
    <source>
        <dbReference type="Proteomes" id="UP001529510"/>
    </source>
</evidence>
<dbReference type="AlphaFoldDB" id="A0ABD0PT20"/>
<sequence>LRQRASNGRSAAAVPREKQDEDSERPAGQESASAGKQRHTGLLLQKDMTAVPSSTAL</sequence>
<proteinExistence type="predicted"/>
<protein>
    <submittedName>
        <fullName evidence="2">Uncharacterized protein</fullName>
    </submittedName>
</protein>
<feature type="region of interest" description="Disordered" evidence="1">
    <location>
        <begin position="1"/>
        <end position="57"/>
    </location>
</feature>
<accession>A0ABD0PT20</accession>
<gene>
    <name evidence="2" type="ORF">M9458_026087</name>
</gene>
<keyword evidence="3" id="KW-1185">Reference proteome</keyword>
<name>A0ABD0PT20_CIRMR</name>
<evidence type="ECO:0000313" key="2">
    <source>
        <dbReference type="EMBL" id="KAL0177193.1"/>
    </source>
</evidence>
<evidence type="ECO:0000256" key="1">
    <source>
        <dbReference type="SAM" id="MobiDB-lite"/>
    </source>
</evidence>
<reference evidence="2 3" key="1">
    <citation type="submission" date="2024-05" db="EMBL/GenBank/DDBJ databases">
        <title>Genome sequencing and assembly of Indian major carp, Cirrhinus mrigala (Hamilton, 1822).</title>
        <authorList>
            <person name="Mohindra V."/>
            <person name="Chowdhury L.M."/>
            <person name="Lal K."/>
            <person name="Jena J.K."/>
        </authorList>
    </citation>
    <scope>NUCLEOTIDE SEQUENCE [LARGE SCALE GENOMIC DNA]</scope>
    <source>
        <strain evidence="2">CM1030</strain>
        <tissue evidence="2">Blood</tissue>
    </source>
</reference>
<dbReference type="EMBL" id="JAMKFB020000013">
    <property type="protein sequence ID" value="KAL0177193.1"/>
    <property type="molecule type" value="Genomic_DNA"/>
</dbReference>
<dbReference type="Proteomes" id="UP001529510">
    <property type="component" value="Unassembled WGS sequence"/>
</dbReference>
<organism evidence="2 3">
    <name type="scientific">Cirrhinus mrigala</name>
    <name type="common">Mrigala</name>
    <dbReference type="NCBI Taxonomy" id="683832"/>
    <lineage>
        <taxon>Eukaryota</taxon>
        <taxon>Metazoa</taxon>
        <taxon>Chordata</taxon>
        <taxon>Craniata</taxon>
        <taxon>Vertebrata</taxon>
        <taxon>Euteleostomi</taxon>
        <taxon>Actinopterygii</taxon>
        <taxon>Neopterygii</taxon>
        <taxon>Teleostei</taxon>
        <taxon>Ostariophysi</taxon>
        <taxon>Cypriniformes</taxon>
        <taxon>Cyprinidae</taxon>
        <taxon>Labeoninae</taxon>
        <taxon>Labeonini</taxon>
        <taxon>Cirrhinus</taxon>
    </lineage>
</organism>